<dbReference type="Gene3D" id="3.40.830.10">
    <property type="entry name" value="LigB-like"/>
    <property type="match status" value="1"/>
</dbReference>
<keyword evidence="3" id="KW-0479">Metal-binding</keyword>
<dbReference type="EMBL" id="QFWV02000002">
    <property type="protein sequence ID" value="RKF08311.1"/>
    <property type="molecule type" value="Genomic_DNA"/>
</dbReference>
<dbReference type="PANTHER" id="PTHR30096">
    <property type="entry name" value="4,5-DOPA DIOXYGENASE EXTRADIOL-LIKE PROTEIN"/>
    <property type="match status" value="1"/>
</dbReference>
<protein>
    <submittedName>
        <fullName evidence="7">Dioxygenase</fullName>
    </submittedName>
</protein>
<gene>
    <name evidence="7" type="ORF">DEM25_003235</name>
</gene>
<evidence type="ECO:0000259" key="6">
    <source>
        <dbReference type="Pfam" id="PF02900"/>
    </source>
</evidence>
<evidence type="ECO:0000256" key="4">
    <source>
        <dbReference type="ARBA" id="ARBA00022833"/>
    </source>
</evidence>
<dbReference type="InterPro" id="IPR014436">
    <property type="entry name" value="Extradiol_dOase_DODA"/>
</dbReference>
<keyword evidence="5" id="KW-0560">Oxidoreductase</keyword>
<reference evidence="7 8" key="1">
    <citation type="journal article" date="2018" name="Int. J. Syst. Bacteriol.">
        <title>Oceaniradius stylonemae gen. nov., sp. nov., isolated from a red alga, Stylonema cornu-cervi.</title>
        <authorList>
            <person name="Jeong S."/>
        </authorList>
    </citation>
    <scope>NUCLEOTIDE SEQUENCE [LARGE SCALE GENOMIC DNA]</scope>
    <source>
        <strain evidence="7 8">StC1</strain>
    </source>
</reference>
<name>A0A3A8AS34_9HYPH</name>
<keyword evidence="7" id="KW-0223">Dioxygenase</keyword>
<dbReference type="GO" id="GO:0016702">
    <property type="term" value="F:oxidoreductase activity, acting on single donors with incorporation of molecular oxygen, incorporation of two atoms of oxygen"/>
    <property type="evidence" value="ECO:0007669"/>
    <property type="project" value="UniProtKB-ARBA"/>
</dbReference>
<dbReference type="PIRSF" id="PIRSF006157">
    <property type="entry name" value="Doxgns_DODA"/>
    <property type="match status" value="1"/>
</dbReference>
<comment type="cofactor">
    <cofactor evidence="1">
        <name>Zn(2+)</name>
        <dbReference type="ChEBI" id="CHEBI:29105"/>
    </cofactor>
</comment>
<evidence type="ECO:0000313" key="7">
    <source>
        <dbReference type="EMBL" id="RKF08311.1"/>
    </source>
</evidence>
<dbReference type="OrthoDB" id="9790889at2"/>
<keyword evidence="4" id="KW-0862">Zinc</keyword>
<dbReference type="GO" id="GO:0008270">
    <property type="term" value="F:zinc ion binding"/>
    <property type="evidence" value="ECO:0007669"/>
    <property type="project" value="InterPro"/>
</dbReference>
<evidence type="ECO:0000256" key="5">
    <source>
        <dbReference type="ARBA" id="ARBA00023002"/>
    </source>
</evidence>
<dbReference type="Pfam" id="PF02900">
    <property type="entry name" value="LigB"/>
    <property type="match status" value="1"/>
</dbReference>
<sequence>MEPMPTIFVSHGGPNVVTDPSEARDYLRGLSERLPRPKAIVIASAHFETDGPTVVRDPKPGMIYDFGGFSRELYEMVYPAPGDPALAGRVHGLLESAGLSPVYADERGYDHGTWTVLRLAWPDADIPVVQVSIDPSRDAAYHHRLGAALAPLRDEGVLMIGSGHITHNLRAVFSAMREGMPSDPEMASKVDGFVGWMADAIASGDTEALLAWRDKAPFVADNHPTDEHLMPLFLAAGAAGSNPRAEHAHASRQFGFFAWDSWIFH</sequence>
<dbReference type="Proteomes" id="UP000246132">
    <property type="component" value="Unassembled WGS sequence"/>
</dbReference>
<accession>A0A3A8AS34</accession>
<dbReference type="InterPro" id="IPR004183">
    <property type="entry name" value="Xdiol_dOase_suB"/>
</dbReference>
<comment type="similarity">
    <text evidence="2">Belongs to the DODA-type extradiol aromatic ring-opening dioxygenase family.</text>
</comment>
<evidence type="ECO:0000256" key="2">
    <source>
        <dbReference type="ARBA" id="ARBA00007581"/>
    </source>
</evidence>
<dbReference type="CDD" id="cd07363">
    <property type="entry name" value="45_DOPA_Dioxygenase"/>
    <property type="match status" value="1"/>
</dbReference>
<evidence type="ECO:0000256" key="3">
    <source>
        <dbReference type="ARBA" id="ARBA00022723"/>
    </source>
</evidence>
<proteinExistence type="inferred from homology"/>
<evidence type="ECO:0000256" key="1">
    <source>
        <dbReference type="ARBA" id="ARBA00001947"/>
    </source>
</evidence>
<comment type="caution">
    <text evidence="7">The sequence shown here is derived from an EMBL/GenBank/DDBJ whole genome shotgun (WGS) entry which is preliminary data.</text>
</comment>
<keyword evidence="8" id="KW-1185">Reference proteome</keyword>
<dbReference type="SUPFAM" id="SSF53213">
    <property type="entry name" value="LigB-like"/>
    <property type="match status" value="1"/>
</dbReference>
<organism evidence="7 8">
    <name type="scientific">Oceaniradius stylonematis</name>
    <dbReference type="NCBI Taxonomy" id="2184161"/>
    <lineage>
        <taxon>Bacteria</taxon>
        <taxon>Pseudomonadati</taxon>
        <taxon>Pseudomonadota</taxon>
        <taxon>Alphaproteobacteria</taxon>
        <taxon>Hyphomicrobiales</taxon>
        <taxon>Ahrensiaceae</taxon>
        <taxon>Oceaniradius</taxon>
    </lineage>
</organism>
<dbReference type="GO" id="GO:0008198">
    <property type="term" value="F:ferrous iron binding"/>
    <property type="evidence" value="ECO:0007669"/>
    <property type="project" value="InterPro"/>
</dbReference>
<evidence type="ECO:0000313" key="8">
    <source>
        <dbReference type="Proteomes" id="UP000246132"/>
    </source>
</evidence>
<dbReference type="PANTHER" id="PTHR30096:SF0">
    <property type="entry name" value="4,5-DOPA DIOXYGENASE EXTRADIOL-LIKE PROTEIN"/>
    <property type="match status" value="1"/>
</dbReference>
<feature type="domain" description="Extradiol ring-cleavage dioxygenase class III enzyme subunit B" evidence="6">
    <location>
        <begin position="35"/>
        <end position="249"/>
    </location>
</feature>
<dbReference type="AlphaFoldDB" id="A0A3A8AS34"/>